<evidence type="ECO:0000313" key="1">
    <source>
        <dbReference type="EMBL" id="WNZ44148.1"/>
    </source>
</evidence>
<dbReference type="Gene3D" id="1.10.1220.170">
    <property type="match status" value="1"/>
</dbReference>
<dbReference type="RefSeq" id="WP_316426339.1">
    <property type="nucleotide sequence ID" value="NZ_CP130144.1"/>
</dbReference>
<reference evidence="1" key="1">
    <citation type="journal article" date="2023" name="Plants (Basel)">
        <title>Genomic Analysis of Leptolyngbya boryana CZ1 Reveals Efficient Carbon Fixation Modules.</title>
        <authorList>
            <person name="Bai X."/>
            <person name="Wang H."/>
            <person name="Cheng W."/>
            <person name="Wang J."/>
            <person name="Ma M."/>
            <person name="Hu H."/>
            <person name="Song Z."/>
            <person name="Ma H."/>
            <person name="Fan Y."/>
            <person name="Du C."/>
            <person name="Xu J."/>
        </authorList>
    </citation>
    <scope>NUCLEOTIDE SEQUENCE</scope>
    <source>
        <strain evidence="1">CZ1</strain>
    </source>
</reference>
<gene>
    <name evidence="1" type="ORF">Q2T42_20170</name>
</gene>
<accession>A0AA96WRJ6</accession>
<sequence length="119" mass="13344">MSPNLIENYNLSDYQTVKLGHAILSVPRGMDLKPYIRQLLSIELESIQNPVARASIAQGLKEATTDEDFSSLLETFHLLSSPANADRLIAALERSKLQETQSQSVEDLRREFGLVEETK</sequence>
<reference evidence="1" key="2">
    <citation type="submission" date="2023-07" db="EMBL/GenBank/DDBJ databases">
        <authorList>
            <person name="Bai X.-H."/>
            <person name="Wang H.-H."/>
            <person name="Wang J."/>
            <person name="Ma M.-Y."/>
            <person name="Hu H.-H."/>
            <person name="Song Z.-L."/>
            <person name="Ma H.-G."/>
            <person name="Fan Y."/>
            <person name="Du C.-Y."/>
            <person name="Xu J.-C."/>
        </authorList>
    </citation>
    <scope>NUCLEOTIDE SEQUENCE</scope>
    <source>
        <strain evidence="1">CZ1</strain>
    </source>
</reference>
<dbReference type="EMBL" id="CP130144">
    <property type="protein sequence ID" value="WNZ44148.1"/>
    <property type="molecule type" value="Genomic_DNA"/>
</dbReference>
<name>A0AA96WRJ6_LEPBY</name>
<proteinExistence type="predicted"/>
<organism evidence="1">
    <name type="scientific">Leptolyngbya boryana CZ1</name>
    <dbReference type="NCBI Taxonomy" id="3060204"/>
    <lineage>
        <taxon>Bacteria</taxon>
        <taxon>Bacillati</taxon>
        <taxon>Cyanobacteriota</taxon>
        <taxon>Cyanophyceae</taxon>
        <taxon>Leptolyngbyales</taxon>
        <taxon>Leptolyngbyaceae</taxon>
        <taxon>Leptolyngbya group</taxon>
        <taxon>Leptolyngbya</taxon>
    </lineage>
</organism>
<protein>
    <submittedName>
        <fullName evidence="1">Uncharacterized protein</fullName>
    </submittedName>
</protein>
<dbReference type="AlphaFoldDB" id="A0AA96WRJ6"/>